<feature type="signal peptide" evidence="1">
    <location>
        <begin position="1"/>
        <end position="18"/>
    </location>
</feature>
<dbReference type="RefSeq" id="WP_073275752.1">
    <property type="nucleotide sequence ID" value="NZ_FQVA01000003.1"/>
</dbReference>
<dbReference type="InterPro" id="IPR045398">
    <property type="entry name" value="DUF6515"/>
</dbReference>
<keyword evidence="3" id="KW-1185">Reference proteome</keyword>
<sequence length="218" mass="25206">MHYAIALLLSLAASLAWAQDRLRSLPSGASQILVGGQTYHYWRGSFYRPGEGGYLRVESPLGARVPNVPGSSSTFTMGGERYFVSRGTFFLYDPRGDDFAVITPPSGWREYYREQPQLRSLAAPTPPQPPAVTPRIYAAPEPRYRPESYYGRYRGDYYFRGYGYYGRYGYRDNIADLSYRELRSTCRRIARDQSRRGDVGPYRRQPGSYWDEYNRCMR</sequence>
<organism evidence="2 3">
    <name type="scientific">Microbulbifer donghaiensis</name>
    <dbReference type="NCBI Taxonomy" id="494016"/>
    <lineage>
        <taxon>Bacteria</taxon>
        <taxon>Pseudomonadati</taxon>
        <taxon>Pseudomonadota</taxon>
        <taxon>Gammaproteobacteria</taxon>
        <taxon>Cellvibrionales</taxon>
        <taxon>Microbulbiferaceae</taxon>
        <taxon>Microbulbifer</taxon>
    </lineage>
</organism>
<reference evidence="3" key="1">
    <citation type="submission" date="2016-11" db="EMBL/GenBank/DDBJ databases">
        <authorList>
            <person name="Varghese N."/>
            <person name="Submissions S."/>
        </authorList>
    </citation>
    <scope>NUCLEOTIDE SEQUENCE [LARGE SCALE GENOMIC DNA]</scope>
    <source>
        <strain evidence="3">CGMCC 1.7063</strain>
    </source>
</reference>
<feature type="chain" id="PRO_5013268393" description="Lectin-like protein BA14k" evidence="1">
    <location>
        <begin position="19"/>
        <end position="218"/>
    </location>
</feature>
<keyword evidence="1" id="KW-0732">Signal</keyword>
<dbReference type="EMBL" id="FQVA01000003">
    <property type="protein sequence ID" value="SHF73130.1"/>
    <property type="molecule type" value="Genomic_DNA"/>
</dbReference>
<evidence type="ECO:0000313" key="3">
    <source>
        <dbReference type="Proteomes" id="UP000184170"/>
    </source>
</evidence>
<dbReference type="Proteomes" id="UP000184170">
    <property type="component" value="Unassembled WGS sequence"/>
</dbReference>
<proteinExistence type="predicted"/>
<gene>
    <name evidence="2" type="ORF">SAMN04487965_2564</name>
</gene>
<protein>
    <recommendedName>
        <fullName evidence="4">Lectin-like protein BA14k</fullName>
    </recommendedName>
</protein>
<dbReference type="AlphaFoldDB" id="A0A1M5E1T2"/>
<evidence type="ECO:0000313" key="2">
    <source>
        <dbReference type="EMBL" id="SHF73130.1"/>
    </source>
</evidence>
<accession>A0A1M5E1T2</accession>
<evidence type="ECO:0008006" key="4">
    <source>
        <dbReference type="Google" id="ProtNLM"/>
    </source>
</evidence>
<evidence type="ECO:0000256" key="1">
    <source>
        <dbReference type="SAM" id="SignalP"/>
    </source>
</evidence>
<dbReference type="OrthoDB" id="5730826at2"/>
<dbReference type="Pfam" id="PF20125">
    <property type="entry name" value="DUF6515"/>
    <property type="match status" value="1"/>
</dbReference>
<dbReference type="STRING" id="494016.SAMN04487965_2564"/>
<name>A0A1M5E1T2_9GAMM</name>